<protein>
    <submittedName>
        <fullName evidence="2">Uncharacterized protein</fullName>
    </submittedName>
</protein>
<name>A0A9Q8SS38_9PEZI</name>
<keyword evidence="3" id="KW-1185">Reference proteome</keyword>
<evidence type="ECO:0000313" key="3">
    <source>
        <dbReference type="Proteomes" id="UP000830671"/>
    </source>
</evidence>
<dbReference type="EMBL" id="CP019476">
    <property type="protein sequence ID" value="UQC82544.1"/>
    <property type="molecule type" value="Genomic_DNA"/>
</dbReference>
<accession>A0A9Q8SS38</accession>
<dbReference type="RefSeq" id="XP_049144167.1">
    <property type="nucleotide sequence ID" value="XM_049287024.1"/>
</dbReference>
<evidence type="ECO:0000313" key="2">
    <source>
        <dbReference type="EMBL" id="UQC82544.1"/>
    </source>
</evidence>
<dbReference type="AlphaFoldDB" id="A0A9Q8SS38"/>
<dbReference type="Proteomes" id="UP000830671">
    <property type="component" value="Chromosome 4"/>
</dbReference>
<evidence type="ECO:0000256" key="1">
    <source>
        <dbReference type="SAM" id="MobiDB-lite"/>
    </source>
</evidence>
<organism evidence="2 3">
    <name type="scientific">Colletotrichum lupini</name>
    <dbReference type="NCBI Taxonomy" id="145971"/>
    <lineage>
        <taxon>Eukaryota</taxon>
        <taxon>Fungi</taxon>
        <taxon>Dikarya</taxon>
        <taxon>Ascomycota</taxon>
        <taxon>Pezizomycotina</taxon>
        <taxon>Sordariomycetes</taxon>
        <taxon>Hypocreomycetidae</taxon>
        <taxon>Glomerellales</taxon>
        <taxon>Glomerellaceae</taxon>
        <taxon>Colletotrichum</taxon>
        <taxon>Colletotrichum acutatum species complex</taxon>
    </lineage>
</organism>
<feature type="region of interest" description="Disordered" evidence="1">
    <location>
        <begin position="39"/>
        <end position="76"/>
    </location>
</feature>
<feature type="compositionally biased region" description="Basic and acidic residues" evidence="1">
    <location>
        <begin position="9"/>
        <end position="22"/>
    </location>
</feature>
<dbReference type="KEGG" id="clup:CLUP02_08032"/>
<feature type="compositionally biased region" description="Basic and acidic residues" evidence="1">
    <location>
        <begin position="42"/>
        <end position="51"/>
    </location>
</feature>
<feature type="compositionally biased region" description="Polar residues" evidence="1">
    <location>
        <begin position="52"/>
        <end position="67"/>
    </location>
</feature>
<reference evidence="2" key="1">
    <citation type="journal article" date="2021" name="Mol. Plant Microbe Interact.">
        <title>Complete Genome Sequence of the Plant-Pathogenic Fungus Colletotrichum lupini.</title>
        <authorList>
            <person name="Baroncelli R."/>
            <person name="Pensec F."/>
            <person name="Da Lio D."/>
            <person name="Boufleur T."/>
            <person name="Vicente I."/>
            <person name="Sarrocco S."/>
            <person name="Picot A."/>
            <person name="Baraldi E."/>
            <person name="Sukno S."/>
            <person name="Thon M."/>
            <person name="Le Floch G."/>
        </authorList>
    </citation>
    <scope>NUCLEOTIDE SEQUENCE</scope>
    <source>
        <strain evidence="2">IMI 504893</strain>
    </source>
</reference>
<proteinExistence type="predicted"/>
<gene>
    <name evidence="2" type="ORF">CLUP02_08032</name>
</gene>
<feature type="region of interest" description="Disordered" evidence="1">
    <location>
        <begin position="1"/>
        <end position="22"/>
    </location>
</feature>
<dbReference type="GeneID" id="73342034"/>
<sequence>MAPTSETSNAHREPARKTGFPDEKLAAAVFEISFYGEEELEQSARDHESSRDASSTQSAAWSVTSESDLIYNEEDL</sequence>